<dbReference type="Pfam" id="PF03772">
    <property type="entry name" value="Competence"/>
    <property type="match status" value="1"/>
</dbReference>
<name>A0A0D8J2U7_9FIRM</name>
<feature type="transmembrane region" description="Helical" evidence="6">
    <location>
        <begin position="257"/>
        <end position="282"/>
    </location>
</feature>
<evidence type="ECO:0000313" key="8">
    <source>
        <dbReference type="EMBL" id="KJF41275.1"/>
    </source>
</evidence>
<accession>A0A0D8J2U7</accession>
<reference evidence="8" key="1">
    <citation type="submission" date="2015-02" db="EMBL/GenBank/DDBJ databases">
        <title>A novel member of the family Ruminococcaceae isolated from human feces.</title>
        <authorList>
            <person name="Shkoporov A.N."/>
            <person name="Chaplin A.V."/>
            <person name="Motuzova O.V."/>
            <person name="Kafarskaia L.I."/>
            <person name="Khokhlova E.V."/>
            <person name="Efimov B.A."/>
        </authorList>
    </citation>
    <scope>NUCLEOTIDE SEQUENCE [LARGE SCALE GENOMIC DNA]</scope>
    <source>
        <strain evidence="8">585-1</strain>
    </source>
</reference>
<evidence type="ECO:0000256" key="3">
    <source>
        <dbReference type="ARBA" id="ARBA00022692"/>
    </source>
</evidence>
<feature type="domain" description="ComEC/Rec2-related protein" evidence="7">
    <location>
        <begin position="208"/>
        <end position="482"/>
    </location>
</feature>
<dbReference type="Proteomes" id="UP000032483">
    <property type="component" value="Unassembled WGS sequence"/>
</dbReference>
<keyword evidence="2" id="KW-1003">Cell membrane</keyword>
<evidence type="ECO:0000256" key="4">
    <source>
        <dbReference type="ARBA" id="ARBA00022989"/>
    </source>
</evidence>
<feature type="transmembrane region" description="Helical" evidence="6">
    <location>
        <begin position="488"/>
        <end position="506"/>
    </location>
</feature>
<organism evidence="8 9">
    <name type="scientific">Ruthenibacterium lactatiformans</name>
    <dbReference type="NCBI Taxonomy" id="1550024"/>
    <lineage>
        <taxon>Bacteria</taxon>
        <taxon>Bacillati</taxon>
        <taxon>Bacillota</taxon>
        <taxon>Clostridia</taxon>
        <taxon>Eubacteriales</taxon>
        <taxon>Oscillospiraceae</taxon>
        <taxon>Ruthenibacterium</taxon>
    </lineage>
</organism>
<dbReference type="InterPro" id="IPR004477">
    <property type="entry name" value="ComEC_N"/>
</dbReference>
<evidence type="ECO:0000256" key="5">
    <source>
        <dbReference type="ARBA" id="ARBA00023136"/>
    </source>
</evidence>
<sequence>MKRPLACAGFLYLVIQLLAAFLPPAAFGPLAAVFLAAVFPAWKLGGRFRTHAVLACTVTGAALLLRMAAFTWMMAPIQARAGTQAEIHAAVVETSPGFLEDTVRAGVLVDEVNGMAVRPFRVYFLSLPQALPGECFSARVEFAELEENEYTYGNYADGIFLAGEYLDGFLPQGESGALWARAKRVQAALSMALRKVLAQPYAGAAAAMTAGDRALLTDEVKDAFRGAGLSHVLVVSGLHLSAVGGLVYAAVRRMGRRRLACACAMFSSLAFMCLTGFTPSVVRAGTAMLLLYGGALFNRKSDALTSLGLAALLLCLQNPYAAVDVSLLLSFSATLGVLWVTAAHRRWRAGSAAQGKNAARLVWKLLWTAAVPAATSLTTLPVLIAIGGGVSLLSVVSNLLAVPVMPAVVGLGFAAALCSGVPWLGFLAKLTGLGCALLLRWMLAVAEWTASVPYAFLHVSGAFAMCAALLLCALGWAAWRLHVPVRRAVPACLAFVMLSGLAYAAADSGVVRMELAGSAANPPLVVMQGLKTAVLFRGPEANADDVREVLEQYNRTQVDLLVDLRMEGDTAALAQKLHAQDALSAQNSIINSTILAPFHDIIIYVKHQAKGNFACVEVCGYRVGIASGSVEFSSYPPFDIYVAGTGRPDGLACTHLILPRTGYRWLEDAPRAQFHGPADICLRAGASVTIKEGNKWF</sequence>
<evidence type="ECO:0000256" key="2">
    <source>
        <dbReference type="ARBA" id="ARBA00022475"/>
    </source>
</evidence>
<feature type="transmembrane region" description="Helical" evidence="6">
    <location>
        <begin position="327"/>
        <end position="344"/>
    </location>
</feature>
<feature type="transmembrane region" description="Helical" evidence="6">
    <location>
        <begin position="52"/>
        <end position="75"/>
    </location>
</feature>
<dbReference type="AlphaFoldDB" id="A0A0D8J2U7"/>
<keyword evidence="9" id="KW-1185">Reference proteome</keyword>
<comment type="caution">
    <text evidence="8">The sequence shown here is derived from an EMBL/GenBank/DDBJ whole genome shotgun (WGS) entry which is preliminary data.</text>
</comment>
<feature type="transmembrane region" description="Helical" evidence="6">
    <location>
        <begin position="392"/>
        <end position="416"/>
    </location>
</feature>
<protein>
    <recommendedName>
        <fullName evidence="7">ComEC/Rec2-related protein domain-containing protein</fullName>
    </recommendedName>
</protein>
<proteinExistence type="predicted"/>
<feature type="transmembrane region" description="Helical" evidence="6">
    <location>
        <begin position="423"/>
        <end position="443"/>
    </location>
</feature>
<keyword evidence="5 6" id="KW-0472">Membrane</keyword>
<keyword evidence="4 6" id="KW-1133">Transmembrane helix</keyword>
<evidence type="ECO:0000259" key="7">
    <source>
        <dbReference type="Pfam" id="PF03772"/>
    </source>
</evidence>
<dbReference type="GO" id="GO:0005886">
    <property type="term" value="C:plasma membrane"/>
    <property type="evidence" value="ECO:0007669"/>
    <property type="project" value="UniProtKB-SubCell"/>
</dbReference>
<dbReference type="PATRIC" id="fig|1550024.3.peg.20"/>
<evidence type="ECO:0000256" key="1">
    <source>
        <dbReference type="ARBA" id="ARBA00004651"/>
    </source>
</evidence>
<dbReference type="PANTHER" id="PTHR30619:SF1">
    <property type="entry name" value="RECOMBINATION PROTEIN 2"/>
    <property type="match status" value="1"/>
</dbReference>
<dbReference type="EMBL" id="JXXK01000001">
    <property type="protein sequence ID" value="KJF41275.1"/>
    <property type="molecule type" value="Genomic_DNA"/>
</dbReference>
<evidence type="ECO:0000313" key="9">
    <source>
        <dbReference type="Proteomes" id="UP000032483"/>
    </source>
</evidence>
<feature type="transmembrane region" description="Helical" evidence="6">
    <location>
        <begin position="455"/>
        <end position="476"/>
    </location>
</feature>
<dbReference type="InterPro" id="IPR052159">
    <property type="entry name" value="Competence_DNA_uptake"/>
</dbReference>
<feature type="transmembrane region" description="Helical" evidence="6">
    <location>
        <begin position="365"/>
        <end position="386"/>
    </location>
</feature>
<keyword evidence="3 6" id="KW-0812">Transmembrane</keyword>
<evidence type="ECO:0000256" key="6">
    <source>
        <dbReference type="SAM" id="Phobius"/>
    </source>
</evidence>
<comment type="subcellular location">
    <subcellularLocation>
        <location evidence="1">Cell membrane</location>
        <topology evidence="1">Multi-pass membrane protein</topology>
    </subcellularLocation>
</comment>
<gene>
    <name evidence="8" type="ORF">TQ39_00100</name>
</gene>
<dbReference type="PANTHER" id="PTHR30619">
    <property type="entry name" value="DNA INTERNALIZATION/COMPETENCE PROTEIN COMEC/REC2"/>
    <property type="match status" value="1"/>
</dbReference>
<dbReference type="NCBIfam" id="TIGR00360">
    <property type="entry name" value="ComEC_N-term"/>
    <property type="match status" value="1"/>
</dbReference>